<dbReference type="PANTHER" id="PTHR30603:SF60">
    <property type="entry name" value="RNA POLYMERASE SIGMA FACTOR RPOD"/>
    <property type="match status" value="1"/>
</dbReference>
<dbReference type="InterPro" id="IPR007627">
    <property type="entry name" value="RNA_pol_sigma70_r2"/>
</dbReference>
<feature type="coiled-coil region" evidence="7">
    <location>
        <begin position="319"/>
        <end position="374"/>
    </location>
</feature>
<dbReference type="InterPro" id="IPR013324">
    <property type="entry name" value="RNA_pol_sigma_r3/r4-like"/>
</dbReference>
<evidence type="ECO:0000256" key="6">
    <source>
        <dbReference type="PROSITE-ProRule" id="PRU00339"/>
    </source>
</evidence>
<dbReference type="SMART" id="SM00028">
    <property type="entry name" value="TPR"/>
    <property type="match status" value="4"/>
</dbReference>
<dbReference type="GO" id="GO:0006352">
    <property type="term" value="P:DNA-templated transcription initiation"/>
    <property type="evidence" value="ECO:0007669"/>
    <property type="project" value="InterPro"/>
</dbReference>
<name>A0AAW2H6T4_9NEOP</name>
<keyword evidence="3" id="KW-0731">Sigma factor</keyword>
<feature type="repeat" description="TPR" evidence="6">
    <location>
        <begin position="882"/>
        <end position="915"/>
    </location>
</feature>
<evidence type="ECO:0000256" key="5">
    <source>
        <dbReference type="ARBA" id="ARBA00023163"/>
    </source>
</evidence>
<keyword evidence="6" id="KW-0802">TPR repeat</keyword>
<dbReference type="GO" id="GO:0016987">
    <property type="term" value="F:sigma factor activity"/>
    <property type="evidence" value="ECO:0007669"/>
    <property type="project" value="UniProtKB-KW"/>
</dbReference>
<dbReference type="InterPro" id="IPR009042">
    <property type="entry name" value="RNA_pol_sigma70_r1_2"/>
</dbReference>
<dbReference type="SUPFAM" id="SSF48452">
    <property type="entry name" value="TPR-like"/>
    <property type="match status" value="1"/>
</dbReference>
<dbReference type="EMBL" id="JARGDH010000026">
    <property type="protein sequence ID" value="KAL0265438.1"/>
    <property type="molecule type" value="Genomic_DNA"/>
</dbReference>
<dbReference type="InterPro" id="IPR036388">
    <property type="entry name" value="WH-like_DNA-bd_sf"/>
</dbReference>
<dbReference type="GO" id="GO:0003677">
    <property type="term" value="F:DNA binding"/>
    <property type="evidence" value="ECO:0007669"/>
    <property type="project" value="UniProtKB-KW"/>
</dbReference>
<protein>
    <recommendedName>
        <fullName evidence="8">RNA polymerase sigma-70 domain-containing protein</fullName>
    </recommendedName>
</protein>
<dbReference type="InterPro" id="IPR050239">
    <property type="entry name" value="Sigma-70_RNA_pol_init_factors"/>
</dbReference>
<dbReference type="InterPro" id="IPR042189">
    <property type="entry name" value="RNA_pol_sigma_70_r1_1_sf"/>
</dbReference>
<dbReference type="Pfam" id="PF03979">
    <property type="entry name" value="Sigma70_r1_1"/>
    <property type="match status" value="1"/>
</dbReference>
<keyword evidence="7" id="KW-0175">Coiled coil</keyword>
<comment type="caution">
    <text evidence="9">The sequence shown here is derived from an EMBL/GenBank/DDBJ whole genome shotgun (WGS) entry which is preliminary data.</text>
</comment>
<keyword evidence="4" id="KW-0238">DNA-binding</keyword>
<dbReference type="SUPFAM" id="SSF88946">
    <property type="entry name" value="Sigma2 domain of RNA polymerase sigma factors"/>
    <property type="match status" value="1"/>
</dbReference>
<dbReference type="Pfam" id="PF00140">
    <property type="entry name" value="Sigma70_r1_2"/>
    <property type="match status" value="1"/>
</dbReference>
<dbReference type="AlphaFoldDB" id="A0AAW2H6T4"/>
<dbReference type="InterPro" id="IPR014284">
    <property type="entry name" value="RNA_pol_sigma-70_dom"/>
</dbReference>
<dbReference type="Pfam" id="PF04542">
    <property type="entry name" value="Sigma70_r2"/>
    <property type="match status" value="1"/>
</dbReference>
<gene>
    <name evidence="9" type="ORF">PYX00_011047</name>
</gene>
<dbReference type="HAMAP" id="MF_00963">
    <property type="entry name" value="Sigma70_RpoD_SigA"/>
    <property type="match status" value="1"/>
</dbReference>
<dbReference type="Gene3D" id="1.10.601.10">
    <property type="entry name" value="RNA Polymerase Primary Sigma Factor"/>
    <property type="match status" value="1"/>
</dbReference>
<organism evidence="9">
    <name type="scientific">Menopon gallinae</name>
    <name type="common">poultry shaft louse</name>
    <dbReference type="NCBI Taxonomy" id="328185"/>
    <lineage>
        <taxon>Eukaryota</taxon>
        <taxon>Metazoa</taxon>
        <taxon>Ecdysozoa</taxon>
        <taxon>Arthropoda</taxon>
        <taxon>Hexapoda</taxon>
        <taxon>Insecta</taxon>
        <taxon>Pterygota</taxon>
        <taxon>Neoptera</taxon>
        <taxon>Paraneoptera</taxon>
        <taxon>Psocodea</taxon>
        <taxon>Troctomorpha</taxon>
        <taxon>Phthiraptera</taxon>
        <taxon>Amblycera</taxon>
        <taxon>Menoponidae</taxon>
        <taxon>Menopon</taxon>
    </lineage>
</organism>
<dbReference type="NCBIfam" id="TIGR02937">
    <property type="entry name" value="sigma70-ECF"/>
    <property type="match status" value="1"/>
</dbReference>
<dbReference type="InterPro" id="IPR013325">
    <property type="entry name" value="RNA_pol_sigma_r2"/>
</dbReference>
<dbReference type="InterPro" id="IPR011990">
    <property type="entry name" value="TPR-like_helical_dom_sf"/>
</dbReference>
<dbReference type="InterPro" id="IPR000943">
    <property type="entry name" value="RNA_pol_sigma70"/>
</dbReference>
<feature type="domain" description="RNA polymerase sigma-70" evidence="8">
    <location>
        <begin position="392"/>
        <end position="405"/>
    </location>
</feature>
<dbReference type="InterPro" id="IPR028630">
    <property type="entry name" value="Sigma70_RpoD"/>
</dbReference>
<dbReference type="InterPro" id="IPR019734">
    <property type="entry name" value="TPR_rpt"/>
</dbReference>
<dbReference type="PROSITE" id="PS00715">
    <property type="entry name" value="SIGMA70_1"/>
    <property type="match status" value="1"/>
</dbReference>
<dbReference type="PRINTS" id="PR00046">
    <property type="entry name" value="SIGMA70FCT"/>
</dbReference>
<dbReference type="Gene3D" id="1.25.40.10">
    <property type="entry name" value="Tetratricopeptide repeat domain"/>
    <property type="match status" value="2"/>
</dbReference>
<keyword evidence="2" id="KW-0805">Transcription regulation</keyword>
<dbReference type="Gene3D" id="1.10.10.10">
    <property type="entry name" value="Winged helix-like DNA-binding domain superfamily/Winged helix DNA-binding domain"/>
    <property type="match status" value="2"/>
</dbReference>
<evidence type="ECO:0000256" key="1">
    <source>
        <dbReference type="ARBA" id="ARBA00007788"/>
    </source>
</evidence>
<dbReference type="PANTHER" id="PTHR30603">
    <property type="entry name" value="RNA POLYMERASE SIGMA FACTOR RPO"/>
    <property type="match status" value="1"/>
</dbReference>
<evidence type="ECO:0000256" key="4">
    <source>
        <dbReference type="ARBA" id="ARBA00023125"/>
    </source>
</evidence>
<reference evidence="9" key="1">
    <citation type="journal article" date="2024" name="Gigascience">
        <title>Chromosome-level genome of the poultry shaft louse Menopon gallinae provides insight into the host-switching and adaptive evolution of parasitic lice.</title>
        <authorList>
            <person name="Xu Y."/>
            <person name="Ma L."/>
            <person name="Liu S."/>
            <person name="Liang Y."/>
            <person name="Liu Q."/>
            <person name="He Z."/>
            <person name="Tian L."/>
            <person name="Duan Y."/>
            <person name="Cai W."/>
            <person name="Li H."/>
            <person name="Song F."/>
        </authorList>
    </citation>
    <scope>NUCLEOTIDE SEQUENCE</scope>
    <source>
        <strain evidence="9">Cailab_2023a</strain>
    </source>
</reference>
<dbReference type="Pfam" id="PF13181">
    <property type="entry name" value="TPR_8"/>
    <property type="match status" value="1"/>
</dbReference>
<evidence type="ECO:0000256" key="7">
    <source>
        <dbReference type="SAM" id="Coils"/>
    </source>
</evidence>
<accession>A0AAW2H6T4</accession>
<dbReference type="InterPro" id="IPR007127">
    <property type="entry name" value="RNA_pol_sigma_70_r1_1"/>
</dbReference>
<dbReference type="Pfam" id="PF04539">
    <property type="entry name" value="Sigma70_r3"/>
    <property type="match status" value="1"/>
</dbReference>
<evidence type="ECO:0000259" key="8">
    <source>
        <dbReference type="PROSITE" id="PS00715"/>
    </source>
</evidence>
<sequence>MGELNLNDKVEGILNELKGRQTVTYAEVNEMLPNEVLVSEASLEEIYRQLEAKKIKLVGEARTDFSDLESEEDFEERTLEDETLVGVEDSFDFDSTEVKSSYFIGSDKDASSLDDPIRLYLKEIGKENLLTAEQEVELSHKMEQCELTILEILKDEGILIGEYYNLVESIFHQEEEVSEGDLVQREVPETIAEKRRISQFYREALKPFINSIKSFMQLKYSIQEVGEDLFESEEFLNARQELKKQLKSVELNPEEIALFSQKYIDVKNEILSLRETQRLIIQELGVHKVKDLRSLGRSLATAEERNLLEKSVGLNANEIKEKIREVQLAEHRLKEIEFEFENRVDRILELSGKISQEKALMKEAKDKLIKANLRLVISIAKKYINKGLHFFDLVQEGNIGLIKAVEKFEYRKGFKFSTYATWWIRQAITRSISDQARTIRVPVHMIEQINKVVRESRQLMQTLGREATDEEIAEKLGWEVKRVKSVKSIAREPISLETPIGEEEDSFLYDFIEDKDAENPASQTAYRVLQEQIESVLNTLPPREQEVLKMRFGLDAENSKEVLARLKERESCVRVSLNELLSAEKALKVQSAEVESNREKVEFRVAEIKTQREYEALEKEMKALSAQESTLRKELELLRNSREETQAEHERLVSLIKNQEEEILEEKETFAKEIEEKEKSLAYLEAGPTRADVLALWEQGAYSDVIANLEIEIQCKPLDSTLLVLLGISHFYQALAQGDSLQEKSHMDLAITYLRKSLLSKYVPAEDRVYYVLGKSYYHKGYYYSDLAVEYLNKALALNANLKNGYEYLGLAYSLRSEHLKSYEAFKKAYAQRPSFLLLYAMAEECLQAGQMSLAQTYLLQLKVDYEKQIDLSKRPDDNLMQKVWLSLGEIAFQEKDYRQAENFFNNILKINPSNPLVYLKLGDLYDARDNDPVRARKAWRKAAQLDPSLEIVAERLRRPIN</sequence>
<evidence type="ECO:0000256" key="2">
    <source>
        <dbReference type="ARBA" id="ARBA00023015"/>
    </source>
</evidence>
<evidence type="ECO:0000313" key="9">
    <source>
        <dbReference type="EMBL" id="KAL0265438.1"/>
    </source>
</evidence>
<evidence type="ECO:0000256" key="3">
    <source>
        <dbReference type="ARBA" id="ARBA00023082"/>
    </source>
</evidence>
<proteinExistence type="inferred from homology"/>
<dbReference type="FunFam" id="1.10.601.10:FF:000001">
    <property type="entry name" value="RNA polymerase sigma factor SigA"/>
    <property type="match status" value="1"/>
</dbReference>
<comment type="similarity">
    <text evidence="1">Belongs to the sigma-70 factor family.</text>
</comment>
<keyword evidence="5" id="KW-0804">Transcription</keyword>
<feature type="coiled-coil region" evidence="7">
    <location>
        <begin position="607"/>
        <end position="680"/>
    </location>
</feature>
<dbReference type="SUPFAM" id="SSF88659">
    <property type="entry name" value="Sigma3 and sigma4 domains of RNA polymerase sigma factors"/>
    <property type="match status" value="2"/>
</dbReference>
<dbReference type="PROSITE" id="PS50005">
    <property type="entry name" value="TPR"/>
    <property type="match status" value="1"/>
</dbReference>
<dbReference type="Gene3D" id="1.10.220.120">
    <property type="entry name" value="Sigma-70 factor, region 1.1"/>
    <property type="match status" value="1"/>
</dbReference>
<dbReference type="InterPro" id="IPR007624">
    <property type="entry name" value="RNA_pol_sigma70_r3"/>
</dbReference>